<comment type="caution">
    <text evidence="1">The sequence shown here is derived from an EMBL/GenBank/DDBJ whole genome shotgun (WGS) entry which is preliminary data.</text>
</comment>
<evidence type="ECO:0000313" key="2">
    <source>
        <dbReference type="Proteomes" id="UP001345963"/>
    </source>
</evidence>
<reference evidence="1 2" key="1">
    <citation type="submission" date="2021-07" db="EMBL/GenBank/DDBJ databases">
        <authorList>
            <person name="Palmer J.M."/>
        </authorList>
    </citation>
    <scope>NUCLEOTIDE SEQUENCE [LARGE SCALE GENOMIC DNA]</scope>
    <source>
        <strain evidence="1 2">AT_MEX2019</strain>
        <tissue evidence="1">Muscle</tissue>
    </source>
</reference>
<sequence>YISHGAVCRPALCCAMASPVRVLDPQNHFSCFGLKLNQDPSISSLWKRICCVVLDLVLAAGWRFCPVWL</sequence>
<organism evidence="1 2">
    <name type="scientific">Ataeniobius toweri</name>
    <dbReference type="NCBI Taxonomy" id="208326"/>
    <lineage>
        <taxon>Eukaryota</taxon>
        <taxon>Metazoa</taxon>
        <taxon>Chordata</taxon>
        <taxon>Craniata</taxon>
        <taxon>Vertebrata</taxon>
        <taxon>Euteleostomi</taxon>
        <taxon>Actinopterygii</taxon>
        <taxon>Neopterygii</taxon>
        <taxon>Teleostei</taxon>
        <taxon>Neoteleostei</taxon>
        <taxon>Acanthomorphata</taxon>
        <taxon>Ovalentaria</taxon>
        <taxon>Atherinomorphae</taxon>
        <taxon>Cyprinodontiformes</taxon>
        <taxon>Goodeidae</taxon>
        <taxon>Ataeniobius</taxon>
    </lineage>
</organism>
<feature type="non-terminal residue" evidence="1">
    <location>
        <position position="1"/>
    </location>
</feature>
<keyword evidence="2" id="KW-1185">Reference proteome</keyword>
<proteinExistence type="predicted"/>
<gene>
    <name evidence="1" type="ORF">ATANTOWER_005968</name>
</gene>
<dbReference type="Proteomes" id="UP001345963">
    <property type="component" value="Unassembled WGS sequence"/>
</dbReference>
<protein>
    <submittedName>
        <fullName evidence="1">Uncharacterized protein</fullName>
    </submittedName>
</protein>
<dbReference type="EMBL" id="JAHUTI010050842">
    <property type="protein sequence ID" value="MED6248842.1"/>
    <property type="molecule type" value="Genomic_DNA"/>
</dbReference>
<accession>A0ABU7BEB0</accession>
<evidence type="ECO:0000313" key="1">
    <source>
        <dbReference type="EMBL" id="MED6248842.1"/>
    </source>
</evidence>
<name>A0ABU7BEB0_9TELE</name>